<proteinExistence type="predicted"/>
<feature type="region of interest" description="Disordered" evidence="1">
    <location>
        <begin position="1"/>
        <end position="80"/>
    </location>
</feature>
<evidence type="ECO:0000313" key="3">
    <source>
        <dbReference type="Proteomes" id="UP000632535"/>
    </source>
</evidence>
<feature type="compositionally biased region" description="Basic and acidic residues" evidence="1">
    <location>
        <begin position="37"/>
        <end position="65"/>
    </location>
</feature>
<comment type="caution">
    <text evidence="2">The sequence shown here is derived from an EMBL/GenBank/DDBJ whole genome shotgun (WGS) entry which is preliminary data.</text>
</comment>
<accession>A0ABQ2B7I1</accession>
<feature type="compositionally biased region" description="Low complexity" evidence="1">
    <location>
        <begin position="68"/>
        <end position="80"/>
    </location>
</feature>
<sequence length="80" mass="8578">MRGAEQGQEQDQLPAGREDREGRGAHRDASALPAVAQHRDEEVGEGGHHEPEEDGVDEGHADLRRATKATAAKNATVSRT</sequence>
<keyword evidence="3" id="KW-1185">Reference proteome</keyword>
<reference evidence="3" key="1">
    <citation type="journal article" date="2019" name="Int. J. Syst. Evol. Microbiol.">
        <title>The Global Catalogue of Microorganisms (GCM) 10K type strain sequencing project: providing services to taxonomists for standard genome sequencing and annotation.</title>
        <authorList>
            <consortium name="The Broad Institute Genomics Platform"/>
            <consortium name="The Broad Institute Genome Sequencing Center for Infectious Disease"/>
            <person name="Wu L."/>
            <person name="Ma J."/>
        </authorList>
    </citation>
    <scope>NUCLEOTIDE SEQUENCE [LARGE SCALE GENOMIC DNA]</scope>
    <source>
        <strain evidence="3">CCM 8653</strain>
    </source>
</reference>
<protein>
    <submittedName>
        <fullName evidence="2">Uncharacterized protein</fullName>
    </submittedName>
</protein>
<evidence type="ECO:0000313" key="2">
    <source>
        <dbReference type="EMBL" id="GGI09924.1"/>
    </source>
</evidence>
<name>A0ABQ2B7I1_9MICO</name>
<gene>
    <name evidence="2" type="ORF">GCM10007368_28680</name>
</gene>
<dbReference type="Proteomes" id="UP000632535">
    <property type="component" value="Unassembled WGS sequence"/>
</dbReference>
<organism evidence="2 3">
    <name type="scientific">Isoptericola cucumis</name>
    <dbReference type="NCBI Taxonomy" id="1776856"/>
    <lineage>
        <taxon>Bacteria</taxon>
        <taxon>Bacillati</taxon>
        <taxon>Actinomycetota</taxon>
        <taxon>Actinomycetes</taxon>
        <taxon>Micrococcales</taxon>
        <taxon>Promicromonosporaceae</taxon>
        <taxon>Isoptericola</taxon>
    </lineage>
</organism>
<evidence type="ECO:0000256" key="1">
    <source>
        <dbReference type="SAM" id="MobiDB-lite"/>
    </source>
</evidence>
<feature type="compositionally biased region" description="Basic and acidic residues" evidence="1">
    <location>
        <begin position="16"/>
        <end position="29"/>
    </location>
</feature>
<dbReference type="EMBL" id="BMDG01000010">
    <property type="protein sequence ID" value="GGI09924.1"/>
    <property type="molecule type" value="Genomic_DNA"/>
</dbReference>